<evidence type="ECO:0000313" key="2">
    <source>
        <dbReference type="EMBL" id="MBW0481050.1"/>
    </source>
</evidence>
<sequence>MPQGHECGSPISKGGPPFQSLASPSTLVLDFSLQVQAIFVHQYSLATLVQAGCTRDSFGFTILKLYDHPTPPHLLILFGQAEDEEWEGPAVEEDSDENEVEASLEYCPEVRDPPNIELSNQPLLSPDEPNFLNIMDQMTQFMGKLTQEVSSRDTSRAPAFKAPDSFHGT</sequence>
<evidence type="ECO:0000313" key="3">
    <source>
        <dbReference type="Proteomes" id="UP000765509"/>
    </source>
</evidence>
<keyword evidence="3" id="KW-1185">Reference proteome</keyword>
<protein>
    <submittedName>
        <fullName evidence="2">Uncharacterized protein</fullName>
    </submittedName>
</protein>
<evidence type="ECO:0000256" key="1">
    <source>
        <dbReference type="SAM" id="MobiDB-lite"/>
    </source>
</evidence>
<feature type="region of interest" description="Disordered" evidence="1">
    <location>
        <begin position="146"/>
        <end position="169"/>
    </location>
</feature>
<dbReference type="AlphaFoldDB" id="A0A9Q3CED9"/>
<accession>A0A9Q3CED9</accession>
<reference evidence="2" key="1">
    <citation type="submission" date="2021-03" db="EMBL/GenBank/DDBJ databases">
        <title>Draft genome sequence of rust myrtle Austropuccinia psidii MF-1, a brazilian biotype.</title>
        <authorList>
            <person name="Quecine M.C."/>
            <person name="Pachon D.M.R."/>
            <person name="Bonatelli M.L."/>
            <person name="Correr F.H."/>
            <person name="Franceschini L.M."/>
            <person name="Leite T.F."/>
            <person name="Margarido G.R.A."/>
            <person name="Almeida C.A."/>
            <person name="Ferrarezi J.A."/>
            <person name="Labate C.A."/>
        </authorList>
    </citation>
    <scope>NUCLEOTIDE SEQUENCE</scope>
    <source>
        <strain evidence="2">MF-1</strain>
    </source>
</reference>
<name>A0A9Q3CED9_9BASI</name>
<proteinExistence type="predicted"/>
<gene>
    <name evidence="2" type="ORF">O181_020765</name>
</gene>
<organism evidence="2 3">
    <name type="scientific">Austropuccinia psidii MF-1</name>
    <dbReference type="NCBI Taxonomy" id="1389203"/>
    <lineage>
        <taxon>Eukaryota</taxon>
        <taxon>Fungi</taxon>
        <taxon>Dikarya</taxon>
        <taxon>Basidiomycota</taxon>
        <taxon>Pucciniomycotina</taxon>
        <taxon>Pucciniomycetes</taxon>
        <taxon>Pucciniales</taxon>
        <taxon>Sphaerophragmiaceae</taxon>
        <taxon>Austropuccinia</taxon>
    </lineage>
</organism>
<dbReference type="OrthoDB" id="9997817at2759"/>
<feature type="region of interest" description="Disordered" evidence="1">
    <location>
        <begin position="109"/>
        <end position="129"/>
    </location>
</feature>
<comment type="caution">
    <text evidence="2">The sequence shown here is derived from an EMBL/GenBank/DDBJ whole genome shotgun (WGS) entry which is preliminary data.</text>
</comment>
<dbReference type="EMBL" id="AVOT02006223">
    <property type="protein sequence ID" value="MBW0481050.1"/>
    <property type="molecule type" value="Genomic_DNA"/>
</dbReference>
<dbReference type="Proteomes" id="UP000765509">
    <property type="component" value="Unassembled WGS sequence"/>
</dbReference>